<sequence>MRCPKDIGLGHQAPSPGACGSILSFGIAGYPTGEVMNMNLSCSVAEKGECLKGKGCLAVWKRKDFVEGHIH</sequence>
<dbReference type="EMBL" id="CAJRST010008890">
    <property type="protein sequence ID" value="CAG5898093.1"/>
    <property type="molecule type" value="Genomic_DNA"/>
</dbReference>
<evidence type="ECO:0000313" key="2">
    <source>
        <dbReference type="Proteomes" id="UP000677803"/>
    </source>
</evidence>
<protein>
    <submittedName>
        <fullName evidence="1">(Atlantic silverside) hypothetical protein</fullName>
    </submittedName>
</protein>
<dbReference type="AlphaFoldDB" id="A0A8S4AUA6"/>
<evidence type="ECO:0000313" key="1">
    <source>
        <dbReference type="EMBL" id="CAG5898093.1"/>
    </source>
</evidence>
<accession>A0A8S4AUA6</accession>
<keyword evidence="2" id="KW-1185">Reference proteome</keyword>
<reference evidence="1" key="1">
    <citation type="submission" date="2021-05" db="EMBL/GenBank/DDBJ databases">
        <authorList>
            <person name="Tigano A."/>
        </authorList>
    </citation>
    <scope>NUCLEOTIDE SEQUENCE</scope>
</reference>
<dbReference type="Proteomes" id="UP000677803">
    <property type="component" value="Unassembled WGS sequence"/>
</dbReference>
<proteinExistence type="predicted"/>
<comment type="caution">
    <text evidence="1">The sequence shown here is derived from an EMBL/GenBank/DDBJ whole genome shotgun (WGS) entry which is preliminary data.</text>
</comment>
<organism evidence="1 2">
    <name type="scientific">Menidia menidia</name>
    <name type="common">Atlantic silverside</name>
    <dbReference type="NCBI Taxonomy" id="238744"/>
    <lineage>
        <taxon>Eukaryota</taxon>
        <taxon>Metazoa</taxon>
        <taxon>Chordata</taxon>
        <taxon>Craniata</taxon>
        <taxon>Vertebrata</taxon>
        <taxon>Euteleostomi</taxon>
        <taxon>Actinopterygii</taxon>
        <taxon>Neopterygii</taxon>
        <taxon>Teleostei</taxon>
        <taxon>Neoteleostei</taxon>
        <taxon>Acanthomorphata</taxon>
        <taxon>Ovalentaria</taxon>
        <taxon>Atherinomorphae</taxon>
        <taxon>Atheriniformes</taxon>
        <taxon>Atherinopsidae</taxon>
        <taxon>Menidiinae</taxon>
        <taxon>Menidia</taxon>
    </lineage>
</organism>
<gene>
    <name evidence="1" type="ORF">MMEN_LOCUS9113</name>
</gene>
<name>A0A8S4AUA6_9TELE</name>